<organism evidence="1">
    <name type="scientific">marine sediment metagenome</name>
    <dbReference type="NCBI Taxonomy" id="412755"/>
    <lineage>
        <taxon>unclassified sequences</taxon>
        <taxon>metagenomes</taxon>
        <taxon>ecological metagenomes</taxon>
    </lineage>
</organism>
<protein>
    <submittedName>
        <fullName evidence="1">Uncharacterized protein</fullName>
    </submittedName>
</protein>
<dbReference type="EMBL" id="LAZR01021237">
    <property type="protein sequence ID" value="KKL86018.1"/>
    <property type="molecule type" value="Genomic_DNA"/>
</dbReference>
<proteinExistence type="predicted"/>
<dbReference type="AlphaFoldDB" id="A0A0F9FIC3"/>
<name>A0A0F9FIC3_9ZZZZ</name>
<gene>
    <name evidence="1" type="ORF">LCGC14_1948900</name>
</gene>
<reference evidence="1" key="1">
    <citation type="journal article" date="2015" name="Nature">
        <title>Complex archaea that bridge the gap between prokaryotes and eukaryotes.</title>
        <authorList>
            <person name="Spang A."/>
            <person name="Saw J.H."/>
            <person name="Jorgensen S.L."/>
            <person name="Zaremba-Niedzwiedzka K."/>
            <person name="Martijn J."/>
            <person name="Lind A.E."/>
            <person name="van Eijk R."/>
            <person name="Schleper C."/>
            <person name="Guy L."/>
            <person name="Ettema T.J."/>
        </authorList>
    </citation>
    <scope>NUCLEOTIDE SEQUENCE</scope>
</reference>
<feature type="non-terminal residue" evidence="1">
    <location>
        <position position="53"/>
    </location>
</feature>
<comment type="caution">
    <text evidence="1">The sequence shown here is derived from an EMBL/GenBank/DDBJ whole genome shotgun (WGS) entry which is preliminary data.</text>
</comment>
<sequence length="53" mass="5446">MGFKIPRAQRQVEDPSKVIQGRAVAATAGLEAEAKLGQAIVQAGVATATIGNR</sequence>
<evidence type="ECO:0000313" key="1">
    <source>
        <dbReference type="EMBL" id="KKL86018.1"/>
    </source>
</evidence>
<accession>A0A0F9FIC3</accession>